<proteinExistence type="predicted"/>
<dbReference type="Proteomes" id="UP001430953">
    <property type="component" value="Unassembled WGS sequence"/>
</dbReference>
<dbReference type="Pfam" id="PF23055">
    <property type="entry name" value="DUF7041"/>
    <property type="match status" value="1"/>
</dbReference>
<sequence length="297" mass="33686">MSLQHTPPSAGSDTTTTTRTNQQENPVMIIQEPDPQDGTTTSVGAVHVAKIPPFWKDNPILWFLQLEAAFAINRIQSDDSKYRFVIVYLDQTILPIVADILLNSPETGKYNKLKERLISALGESTATRIRRLLGSHEIGDEKPSVFLQRLRNLARAQASDGILRAIFLEQLPENVRTILAISEMQDLDKLAAQADKIVEIAKPRSTTINAITQQQQTSNGLDNMTDLKTEINFLTRELRHSRRPRSTSRNRVSFKGRFQNKPRRTQKRDFCYYHSKFGEKAIKCAAPCSWKKNAPEN</sequence>
<dbReference type="EMBL" id="JADYXP020000016">
    <property type="protein sequence ID" value="KAL0108651.1"/>
    <property type="molecule type" value="Genomic_DNA"/>
</dbReference>
<feature type="region of interest" description="Disordered" evidence="1">
    <location>
        <begin position="239"/>
        <end position="259"/>
    </location>
</feature>
<evidence type="ECO:0000313" key="3">
    <source>
        <dbReference type="EMBL" id="KAL0108651.1"/>
    </source>
</evidence>
<feature type="compositionally biased region" description="Polar residues" evidence="1">
    <location>
        <begin position="1"/>
        <end position="13"/>
    </location>
</feature>
<evidence type="ECO:0000256" key="1">
    <source>
        <dbReference type="SAM" id="MobiDB-lite"/>
    </source>
</evidence>
<dbReference type="PANTHER" id="PTHR33327:SF3">
    <property type="entry name" value="RNA-DIRECTED DNA POLYMERASE"/>
    <property type="match status" value="1"/>
</dbReference>
<evidence type="ECO:0000313" key="4">
    <source>
        <dbReference type="Proteomes" id="UP001430953"/>
    </source>
</evidence>
<evidence type="ECO:0000259" key="2">
    <source>
        <dbReference type="Pfam" id="PF23055"/>
    </source>
</evidence>
<comment type="caution">
    <text evidence="3">The sequence shown here is derived from an EMBL/GenBank/DDBJ whole genome shotgun (WGS) entry which is preliminary data.</text>
</comment>
<feature type="domain" description="DUF7041" evidence="2">
    <location>
        <begin position="51"/>
        <end position="133"/>
    </location>
</feature>
<name>A0AAW2EY66_9HYME</name>
<dbReference type="PANTHER" id="PTHR33327">
    <property type="entry name" value="ENDONUCLEASE"/>
    <property type="match status" value="1"/>
</dbReference>
<protein>
    <recommendedName>
        <fullName evidence="2">DUF7041 domain-containing protein</fullName>
    </recommendedName>
</protein>
<accession>A0AAW2EY66</accession>
<reference evidence="3 4" key="1">
    <citation type="submission" date="2023-03" db="EMBL/GenBank/DDBJ databases">
        <title>High recombination rates correlate with genetic variation in Cardiocondyla obscurior ants.</title>
        <authorList>
            <person name="Errbii M."/>
        </authorList>
    </citation>
    <scope>NUCLEOTIDE SEQUENCE [LARGE SCALE GENOMIC DNA]</scope>
    <source>
        <strain evidence="3">Alpha-2009</strain>
        <tissue evidence="3">Whole body</tissue>
    </source>
</reference>
<dbReference type="InterPro" id="IPR055469">
    <property type="entry name" value="DUF7041"/>
</dbReference>
<organism evidence="3 4">
    <name type="scientific">Cardiocondyla obscurior</name>
    <dbReference type="NCBI Taxonomy" id="286306"/>
    <lineage>
        <taxon>Eukaryota</taxon>
        <taxon>Metazoa</taxon>
        <taxon>Ecdysozoa</taxon>
        <taxon>Arthropoda</taxon>
        <taxon>Hexapoda</taxon>
        <taxon>Insecta</taxon>
        <taxon>Pterygota</taxon>
        <taxon>Neoptera</taxon>
        <taxon>Endopterygota</taxon>
        <taxon>Hymenoptera</taxon>
        <taxon>Apocrita</taxon>
        <taxon>Aculeata</taxon>
        <taxon>Formicoidea</taxon>
        <taxon>Formicidae</taxon>
        <taxon>Myrmicinae</taxon>
        <taxon>Cardiocondyla</taxon>
    </lineage>
</organism>
<keyword evidence="4" id="KW-1185">Reference proteome</keyword>
<gene>
    <name evidence="3" type="ORF">PUN28_015248</name>
</gene>
<feature type="region of interest" description="Disordered" evidence="1">
    <location>
        <begin position="1"/>
        <end position="41"/>
    </location>
</feature>
<dbReference type="AlphaFoldDB" id="A0AAW2EY66"/>